<dbReference type="KEGG" id="bsen:DP114_22675"/>
<dbReference type="RefSeq" id="WP_169263299.1">
    <property type="nucleotide sequence ID" value="NZ_CAWOXK010000001.1"/>
</dbReference>
<dbReference type="SMART" id="SM00255">
    <property type="entry name" value="TIR"/>
    <property type="match status" value="1"/>
</dbReference>
<dbReference type="GO" id="GO:0007165">
    <property type="term" value="P:signal transduction"/>
    <property type="evidence" value="ECO:0007669"/>
    <property type="project" value="InterPro"/>
</dbReference>
<evidence type="ECO:0000313" key="2">
    <source>
        <dbReference type="EMBL" id="QDL10329.1"/>
    </source>
</evidence>
<dbReference type="InterPro" id="IPR000157">
    <property type="entry name" value="TIR_dom"/>
</dbReference>
<evidence type="ECO:0000259" key="1">
    <source>
        <dbReference type="PROSITE" id="PS50104"/>
    </source>
</evidence>
<dbReference type="Proteomes" id="UP000503129">
    <property type="component" value="Chromosome"/>
</dbReference>
<feature type="domain" description="TIR" evidence="1">
    <location>
        <begin position="3"/>
        <end position="145"/>
    </location>
</feature>
<protein>
    <recommendedName>
        <fullName evidence="1">TIR domain-containing protein</fullName>
    </recommendedName>
</protein>
<dbReference type="SUPFAM" id="SSF52200">
    <property type="entry name" value="Toll/Interleukin receptor TIR domain"/>
    <property type="match status" value="1"/>
</dbReference>
<organism evidence="2 3">
    <name type="scientific">Brasilonema sennae CENA114</name>
    <dbReference type="NCBI Taxonomy" id="415709"/>
    <lineage>
        <taxon>Bacteria</taxon>
        <taxon>Bacillati</taxon>
        <taxon>Cyanobacteriota</taxon>
        <taxon>Cyanophyceae</taxon>
        <taxon>Nostocales</taxon>
        <taxon>Scytonemataceae</taxon>
        <taxon>Brasilonema</taxon>
        <taxon>Bromeliae group (in: Brasilonema)</taxon>
    </lineage>
</organism>
<proteinExistence type="predicted"/>
<dbReference type="PROSITE" id="PS50104">
    <property type="entry name" value="TIR"/>
    <property type="match status" value="1"/>
</dbReference>
<gene>
    <name evidence="2" type="ORF">DP114_22675</name>
</gene>
<reference evidence="2 3" key="1">
    <citation type="submission" date="2018-06" db="EMBL/GenBank/DDBJ databases">
        <title>Comparative genomics of Brasilonema spp. strains.</title>
        <authorList>
            <person name="Alvarenga D.O."/>
            <person name="Fiore M.F."/>
            <person name="Varani A.M."/>
        </authorList>
    </citation>
    <scope>NUCLEOTIDE SEQUENCE [LARGE SCALE GENOMIC DNA]</scope>
    <source>
        <strain evidence="2 3">CENA114</strain>
    </source>
</reference>
<evidence type="ECO:0000313" key="3">
    <source>
        <dbReference type="Proteomes" id="UP000503129"/>
    </source>
</evidence>
<keyword evidence="3" id="KW-1185">Reference proteome</keyword>
<dbReference type="Pfam" id="PF13676">
    <property type="entry name" value="TIR_2"/>
    <property type="match status" value="1"/>
</dbReference>
<dbReference type="EMBL" id="CP030118">
    <property type="protein sequence ID" value="QDL10329.1"/>
    <property type="molecule type" value="Genomic_DNA"/>
</dbReference>
<dbReference type="AlphaFoldDB" id="A0A856MJ69"/>
<accession>A0A856MJ69</accession>
<name>A0A856MJ69_9CYAN</name>
<dbReference type="InterPro" id="IPR035897">
    <property type="entry name" value="Toll_tir_struct_dom_sf"/>
</dbReference>
<dbReference type="Gene3D" id="3.40.50.10140">
    <property type="entry name" value="Toll/interleukin-1 receptor homology (TIR) domain"/>
    <property type="match status" value="1"/>
</dbReference>
<sequence length="150" mass="17230">MSEPIEVFISYSHKERRLRGILDDHLSNLKQQGIINAWYDGDIEAGAEWDAQIKTHLESAHVILLLISSSFMASKFCYEKEMLEAMRRHEAEEARVIPIILRPVDWKGAPFSKLQALPKDGKPITRWSNKDDAFLDVVQGIRRAVESLKK</sequence>